<dbReference type="RefSeq" id="WP_353898381.1">
    <property type="nucleotide sequence ID" value="NZ_CP158970.1"/>
</dbReference>
<dbReference type="Pfam" id="PF01636">
    <property type="entry name" value="APH"/>
    <property type="match status" value="1"/>
</dbReference>
<protein>
    <submittedName>
        <fullName evidence="2">Phosphotransferase</fullName>
    </submittedName>
</protein>
<reference evidence="3" key="1">
    <citation type="journal article" date="2019" name="Int. J. Syst. Evol. Microbiol.">
        <title>The Global Catalogue of Microorganisms (GCM) 10K type strain sequencing project: providing services to taxonomists for standard genome sequencing and annotation.</title>
        <authorList>
            <consortium name="The Broad Institute Genomics Platform"/>
            <consortium name="The Broad Institute Genome Sequencing Center for Infectious Disease"/>
            <person name="Wu L."/>
            <person name="Ma J."/>
        </authorList>
    </citation>
    <scope>NUCLEOTIDE SEQUENCE [LARGE SCALE GENOMIC DNA]</scope>
    <source>
        <strain evidence="3">CGMCC 4.7173</strain>
    </source>
</reference>
<comment type="caution">
    <text evidence="2">The sequence shown here is derived from an EMBL/GenBank/DDBJ whole genome shotgun (WGS) entry which is preliminary data.</text>
</comment>
<evidence type="ECO:0000259" key="1">
    <source>
        <dbReference type="Pfam" id="PF01636"/>
    </source>
</evidence>
<evidence type="ECO:0000313" key="3">
    <source>
        <dbReference type="Proteomes" id="UP001596207"/>
    </source>
</evidence>
<gene>
    <name evidence="2" type="ORF">ACFPZ4_10475</name>
</gene>
<dbReference type="InterPro" id="IPR011009">
    <property type="entry name" value="Kinase-like_dom_sf"/>
</dbReference>
<dbReference type="SUPFAM" id="SSF56112">
    <property type="entry name" value="Protein kinase-like (PK-like)"/>
    <property type="match status" value="1"/>
</dbReference>
<accession>A0ABW1HKB0</accession>
<proteinExistence type="predicted"/>
<keyword evidence="3" id="KW-1185">Reference proteome</keyword>
<sequence>MSGFMTPGQIAHRTRRAVDAAVHAGRAQGLAVTDAHVLYELFSVVVHLAPSPVVARVPTVLPRHADLESLAGRQRAELDVTAWLADRGVPVIPPSPLTPREPVRHDGFSMTFWQLIELAPAEEPDYVANCGLIPELHAALRDYPGELSFLSAAEPQFIEDGLTVLDGRPELIDRADLDRARREWQVLEPLVRSRERFEETFPGVDLQPVHGDSPVVNIVAGVDGHRYADFEMVTLGPVEWDIVGVGPDGEAAYGREAQRRNMRQLDGEVLRFVTAVGMLRGVACLALAPQLPMLADALGGMLDQWRSGPFAGGLGSVSRDG</sequence>
<evidence type="ECO:0000313" key="2">
    <source>
        <dbReference type="EMBL" id="MFC5941902.1"/>
    </source>
</evidence>
<dbReference type="InterPro" id="IPR002575">
    <property type="entry name" value="Aminoglycoside_PTrfase"/>
</dbReference>
<name>A0ABW1HKB0_9ACTN</name>
<dbReference type="Proteomes" id="UP001596207">
    <property type="component" value="Unassembled WGS sequence"/>
</dbReference>
<organism evidence="2 3">
    <name type="scientific">Micromonospora harpali</name>
    <dbReference type="NCBI Taxonomy" id="1490225"/>
    <lineage>
        <taxon>Bacteria</taxon>
        <taxon>Bacillati</taxon>
        <taxon>Actinomycetota</taxon>
        <taxon>Actinomycetes</taxon>
        <taxon>Micromonosporales</taxon>
        <taxon>Micromonosporaceae</taxon>
        <taxon>Micromonospora</taxon>
    </lineage>
</organism>
<feature type="domain" description="Aminoglycoside phosphotransferase" evidence="1">
    <location>
        <begin position="65"/>
        <end position="246"/>
    </location>
</feature>
<dbReference type="EMBL" id="JBHSQQ010000043">
    <property type="protein sequence ID" value="MFC5941902.1"/>
    <property type="molecule type" value="Genomic_DNA"/>
</dbReference>